<protein>
    <recommendedName>
        <fullName evidence="2">NACHT domain-containing protein</fullName>
    </recommendedName>
</protein>
<dbReference type="SUPFAM" id="SSF50998">
    <property type="entry name" value="Quinoprotein alcohol dehydrogenase-like"/>
    <property type="match status" value="1"/>
</dbReference>
<dbReference type="SUPFAM" id="SSF50978">
    <property type="entry name" value="WD40 repeat-like"/>
    <property type="match status" value="1"/>
</dbReference>
<organism evidence="3 4">
    <name type="scientific">Lentinula guzmanii</name>
    <dbReference type="NCBI Taxonomy" id="2804957"/>
    <lineage>
        <taxon>Eukaryota</taxon>
        <taxon>Fungi</taxon>
        <taxon>Dikarya</taxon>
        <taxon>Basidiomycota</taxon>
        <taxon>Agaricomycotina</taxon>
        <taxon>Agaricomycetes</taxon>
        <taxon>Agaricomycetidae</taxon>
        <taxon>Agaricales</taxon>
        <taxon>Marasmiineae</taxon>
        <taxon>Omphalotaceae</taxon>
        <taxon>Lentinula</taxon>
    </lineage>
</organism>
<dbReference type="InterPro" id="IPR007111">
    <property type="entry name" value="NACHT_NTPase"/>
</dbReference>
<dbReference type="InterPro" id="IPR011047">
    <property type="entry name" value="Quinoprotein_ADH-like_sf"/>
</dbReference>
<evidence type="ECO:0000313" key="4">
    <source>
        <dbReference type="Proteomes" id="UP001176059"/>
    </source>
</evidence>
<dbReference type="PROSITE" id="PS50837">
    <property type="entry name" value="NACHT"/>
    <property type="match status" value="1"/>
</dbReference>
<comment type="caution">
    <text evidence="3">The sequence shown here is derived from an EMBL/GenBank/DDBJ whole genome shotgun (WGS) entry which is preliminary data.</text>
</comment>
<dbReference type="InterPro" id="IPR001680">
    <property type="entry name" value="WD40_rpt"/>
</dbReference>
<dbReference type="SMART" id="SM00320">
    <property type="entry name" value="WD40"/>
    <property type="match status" value="4"/>
</dbReference>
<name>A0AA38J180_9AGAR</name>
<proteinExistence type="predicted"/>
<dbReference type="SUPFAM" id="SSF52540">
    <property type="entry name" value="P-loop containing nucleoside triphosphate hydrolases"/>
    <property type="match status" value="1"/>
</dbReference>
<evidence type="ECO:0000256" key="1">
    <source>
        <dbReference type="ARBA" id="ARBA00022737"/>
    </source>
</evidence>
<dbReference type="InterPro" id="IPR036322">
    <property type="entry name" value="WD40_repeat_dom_sf"/>
</dbReference>
<gene>
    <name evidence="3" type="ORF">DFJ43DRAFT_1109037</name>
</gene>
<dbReference type="Gene3D" id="1.20.930.20">
    <property type="entry name" value="Adaptor protein Cbl, N-terminal domain"/>
    <property type="match status" value="1"/>
</dbReference>
<dbReference type="CDD" id="cd21037">
    <property type="entry name" value="MLKL_NTD"/>
    <property type="match status" value="1"/>
</dbReference>
<dbReference type="Pfam" id="PF24883">
    <property type="entry name" value="NPHP3_N"/>
    <property type="match status" value="1"/>
</dbReference>
<keyword evidence="4" id="KW-1185">Reference proteome</keyword>
<dbReference type="PANTHER" id="PTHR10039:SF17">
    <property type="entry name" value="FUNGAL STAND N-TERMINAL GOODBYE DOMAIN-CONTAINING PROTEIN-RELATED"/>
    <property type="match status" value="1"/>
</dbReference>
<accession>A0AA38J180</accession>
<feature type="domain" description="NACHT" evidence="2">
    <location>
        <begin position="231"/>
        <end position="378"/>
    </location>
</feature>
<sequence>MKKTFKSLKTRIHHTSTVESNTKTSASSKQAFRTTLNAAETCIRLLKELSDAVPFIGIAASAGVFIIEQCKRYSDNSQSFEELLNSVKSLDRLLSPYKAGDLTLTSEVTKSLELFYTAISDIRSEVERLQSSNRLAQFVNSAANESQVTDLIQKVKDAIDRIMLASLLDVSRGVREATRGIKEIALSQSLLSLNPVHSARYNCIDRDQCLDGTRVSVLDDIHRWFDKGEEQIYWLNGAAGMGKTTIALSVAHRLHSNPQLLLATFFCSRESVDRKNPGLIFPTIACQLASWNHEFQDILVEVLAHYPYVGSALPHEQFQKLIVEPLEKLNPPTTVALVIDALDECDGERASEKILLALLQHAHSTPSLKVFVSCRPAAYVEDLLSSGEHRRMFKLHHVPTGIVNDDLRLYYRQRLEGIRVAKKLGSTDWLTEELIEKLVVQAAGLFIFAVTVCKYIDSRGDARRQLEHITSLTKGKYDNALSIDMLYTEVLSAALQKIPDSRDRRDFARILASVVHAQQPLTINALGQLLGVEPSIVYDLLRDVHSILFVPDEFEALSDKVVHIFHASFPDYMTARNRVGEEVPSIYINPQSHQLEMSLCCLRCLNRELKRILPLSKDPSPLNTDQCHLLLQTHVSKALSYAIIYWADHFSSAVPDKLRDEGDSLLEELQQFAGGKLLFWFECICLLNASEIVIRILVKGKNSLMSLLSARGLYRHPTLQLLEDAYHAANEFFPILQAAYAKHIYLTFLLFLPQETSLYRHYSHHLPPDWKVTGQQRRTWNSLVRSLGLSPFSDTVTFSPDERNILDVDYYMASANILSSVQLAISQILPESPVLSAWDYEKIPGVDAPFPKIVSNNLQPGMVSTIWLPSGKIVSCCTLLSDIEMPHRCYCYVSLWDSETGAHIRLLHKTMEGTNMFLPVIKASPDFRYVGYSNPSMQLFWDTETWDEIIFLSSHTRFYRCFAVSNSHYLVGTEIRDVSRESLVISNLDIDPQQVASCVFSWDGQMVVLGLISGFVEVWRVASSSEMVANLQLSSIADYSGALPLPSLASSPRSNFIVVCFGTELYLLSIANDSITCAGYCRSPYSAHFRAVSYSPGGQFVACRDNNGMVHVWSAEAIFDPTLDLNTSRDESTPAGSSSCVTYMADSRFCLSGTHDGILSIWECDTGSLVQTWDAQSNVIAVSASSDGRFIASSSLNETRIWSLPKMDCLDSKLKPQLELSIAAPLETADFIPAICAVTFRSDSTMLAIVTGFIVDIWKLTESKWQRYTQLKTSLTRFVPNDDAPVADKFIQGSSSLLRALRFNYQWLAHTYHKLHVRAPFYLRQQISGAEYEKSLQQCRSAFEWWKLSEANPTIANTSHSQLYFSLDGKYILVPSGIYEIATGQELANHEMILQPWEDDKSKELEVKYFWKTKREYYRRNGILKTLHPVFHHRPNWIADTEGHLCFWVPESHFRGTWLWYSCASDGDRFAFISRDDSNLIFIHVPGVGTTE</sequence>
<reference evidence="3" key="2">
    <citation type="journal article" date="2023" name="Proc. Natl. Acad. Sci. U.S.A.">
        <title>A global phylogenomic analysis of the shiitake genus Lentinula.</title>
        <authorList>
            <person name="Sierra-Patev S."/>
            <person name="Min B."/>
            <person name="Naranjo-Ortiz M."/>
            <person name="Looney B."/>
            <person name="Konkel Z."/>
            <person name="Slot J.C."/>
            <person name="Sakamoto Y."/>
            <person name="Steenwyk J.L."/>
            <person name="Rokas A."/>
            <person name="Carro J."/>
            <person name="Camarero S."/>
            <person name="Ferreira P."/>
            <person name="Molpeceres G."/>
            <person name="Ruiz-Duenas F.J."/>
            <person name="Serrano A."/>
            <person name="Henrissat B."/>
            <person name="Drula E."/>
            <person name="Hughes K.W."/>
            <person name="Mata J.L."/>
            <person name="Ishikawa N.K."/>
            <person name="Vargas-Isla R."/>
            <person name="Ushijima S."/>
            <person name="Smith C.A."/>
            <person name="Donoghue J."/>
            <person name="Ahrendt S."/>
            <person name="Andreopoulos W."/>
            <person name="He G."/>
            <person name="LaButti K."/>
            <person name="Lipzen A."/>
            <person name="Ng V."/>
            <person name="Riley R."/>
            <person name="Sandor L."/>
            <person name="Barry K."/>
            <person name="Martinez A.T."/>
            <person name="Xiao Y."/>
            <person name="Gibbons J.G."/>
            <person name="Terashima K."/>
            <person name="Grigoriev I.V."/>
            <person name="Hibbett D."/>
        </authorList>
    </citation>
    <scope>NUCLEOTIDE SEQUENCE</scope>
    <source>
        <strain evidence="3">ET3784</strain>
    </source>
</reference>
<dbReference type="InterPro" id="IPR059179">
    <property type="entry name" value="MLKL-like_MCAfunc"/>
</dbReference>
<dbReference type="InterPro" id="IPR056884">
    <property type="entry name" value="NPHP3-like_N"/>
</dbReference>
<dbReference type="InterPro" id="IPR015943">
    <property type="entry name" value="WD40/YVTN_repeat-like_dom_sf"/>
</dbReference>
<dbReference type="GO" id="GO:0007166">
    <property type="term" value="P:cell surface receptor signaling pathway"/>
    <property type="evidence" value="ECO:0007669"/>
    <property type="project" value="InterPro"/>
</dbReference>
<dbReference type="Gene3D" id="2.130.10.10">
    <property type="entry name" value="YVTN repeat-like/Quinoprotein amine dehydrogenase"/>
    <property type="match status" value="2"/>
</dbReference>
<dbReference type="Proteomes" id="UP001176059">
    <property type="component" value="Unassembled WGS sequence"/>
</dbReference>
<evidence type="ECO:0000313" key="3">
    <source>
        <dbReference type="EMBL" id="KAJ3710336.1"/>
    </source>
</evidence>
<dbReference type="InterPro" id="IPR027417">
    <property type="entry name" value="P-loop_NTPase"/>
</dbReference>
<dbReference type="Gene3D" id="3.40.50.300">
    <property type="entry name" value="P-loop containing nucleotide triphosphate hydrolases"/>
    <property type="match status" value="1"/>
</dbReference>
<reference evidence="3" key="1">
    <citation type="submission" date="2022-08" db="EMBL/GenBank/DDBJ databases">
        <authorList>
            <consortium name="DOE Joint Genome Institute"/>
            <person name="Min B."/>
            <person name="Sierra-Patev S."/>
            <person name="Naranjo-Ortiz M."/>
            <person name="Looney B."/>
            <person name="Konkel Z."/>
            <person name="Slot J.C."/>
            <person name="Sakamoto Y."/>
            <person name="Steenwyk J.L."/>
            <person name="Rokas A."/>
            <person name="Carro J."/>
            <person name="Camarero S."/>
            <person name="Ferreira P."/>
            <person name="Molpeceres G."/>
            <person name="Ruiz-duenas F.J."/>
            <person name="Serrano A."/>
            <person name="Henrissat B."/>
            <person name="Drula E."/>
            <person name="Hughes K.W."/>
            <person name="Mata J.L."/>
            <person name="Ishikawa N.K."/>
            <person name="Vargas-Isla R."/>
            <person name="Ushijima S."/>
            <person name="Smith C.A."/>
            <person name="Ahrendt S."/>
            <person name="Andreopoulos W."/>
            <person name="He G."/>
            <person name="LaButti K."/>
            <person name="Lipzen A."/>
            <person name="Ng V."/>
            <person name="Riley R."/>
            <person name="Sandor L."/>
            <person name="Barry K."/>
            <person name="Martinez A.T."/>
            <person name="Xiao Y."/>
            <person name="Gibbons J.G."/>
            <person name="Terashima K."/>
            <person name="Hibbett D.S."/>
            <person name="Grigoriev I.V."/>
        </authorList>
    </citation>
    <scope>NUCLEOTIDE SEQUENCE</scope>
    <source>
        <strain evidence="3">ET3784</strain>
    </source>
</reference>
<dbReference type="PANTHER" id="PTHR10039">
    <property type="entry name" value="AMELOGENIN"/>
    <property type="match status" value="1"/>
</dbReference>
<dbReference type="InterPro" id="IPR036537">
    <property type="entry name" value="Adaptor_Cbl_N_dom_sf"/>
</dbReference>
<dbReference type="EMBL" id="JANVFO010000141">
    <property type="protein sequence ID" value="KAJ3710336.1"/>
    <property type="molecule type" value="Genomic_DNA"/>
</dbReference>
<keyword evidence="1" id="KW-0677">Repeat</keyword>
<evidence type="ECO:0000259" key="2">
    <source>
        <dbReference type="PROSITE" id="PS50837"/>
    </source>
</evidence>